<evidence type="ECO:0000256" key="8">
    <source>
        <dbReference type="ARBA" id="ARBA00022989"/>
    </source>
</evidence>
<dbReference type="GO" id="GO:0005886">
    <property type="term" value="C:plasma membrane"/>
    <property type="evidence" value="ECO:0007669"/>
    <property type="project" value="UniProtKB-SubCell"/>
</dbReference>
<protein>
    <submittedName>
        <fullName evidence="14">ATP-binding cassette, subfamily B, MsbA</fullName>
    </submittedName>
</protein>
<accession>A0A1I1P0Z1</accession>
<feature type="transmembrane region" description="Helical" evidence="11">
    <location>
        <begin position="280"/>
        <end position="299"/>
    </location>
</feature>
<evidence type="ECO:0000256" key="7">
    <source>
        <dbReference type="ARBA" id="ARBA00022967"/>
    </source>
</evidence>
<dbReference type="Pfam" id="PF00005">
    <property type="entry name" value="ABC_tran"/>
    <property type="match status" value="1"/>
</dbReference>
<evidence type="ECO:0000256" key="5">
    <source>
        <dbReference type="ARBA" id="ARBA00022741"/>
    </source>
</evidence>
<dbReference type="SUPFAM" id="SSF52540">
    <property type="entry name" value="P-loop containing nucleoside triphosphate hydrolases"/>
    <property type="match status" value="1"/>
</dbReference>
<dbReference type="GO" id="GO:0015421">
    <property type="term" value="F:ABC-type oligopeptide transporter activity"/>
    <property type="evidence" value="ECO:0007669"/>
    <property type="project" value="TreeGrafter"/>
</dbReference>
<evidence type="ECO:0000259" key="12">
    <source>
        <dbReference type="PROSITE" id="PS50893"/>
    </source>
</evidence>
<feature type="transmembrane region" description="Helical" evidence="11">
    <location>
        <begin position="250"/>
        <end position="274"/>
    </location>
</feature>
<dbReference type="GO" id="GO:0034040">
    <property type="term" value="F:ATPase-coupled lipid transmembrane transporter activity"/>
    <property type="evidence" value="ECO:0007669"/>
    <property type="project" value="InterPro"/>
</dbReference>
<reference evidence="14 15" key="1">
    <citation type="submission" date="2016-10" db="EMBL/GenBank/DDBJ databases">
        <authorList>
            <person name="de Groot N.N."/>
        </authorList>
    </citation>
    <scope>NUCLEOTIDE SEQUENCE [LARGE SCALE GENOMIC DNA]</scope>
    <source>
        <strain evidence="14 15">HL3</strain>
    </source>
</reference>
<dbReference type="Gene3D" id="1.20.1560.10">
    <property type="entry name" value="ABC transporter type 1, transmembrane domain"/>
    <property type="match status" value="1"/>
</dbReference>
<dbReference type="SUPFAM" id="SSF90123">
    <property type="entry name" value="ABC transporter transmembrane region"/>
    <property type="match status" value="1"/>
</dbReference>
<dbReference type="InterPro" id="IPR017871">
    <property type="entry name" value="ABC_transporter-like_CS"/>
</dbReference>
<dbReference type="CDD" id="cd18552">
    <property type="entry name" value="ABC_6TM_MsbA_like"/>
    <property type="match status" value="1"/>
</dbReference>
<gene>
    <name evidence="14" type="ORF">SAMN05660831_00543</name>
</gene>
<keyword evidence="10 11" id="KW-0472">Membrane</keyword>
<dbReference type="PANTHER" id="PTHR43394">
    <property type="entry name" value="ATP-DEPENDENT PERMEASE MDL1, MITOCHONDRIAL"/>
    <property type="match status" value="1"/>
</dbReference>
<dbReference type="Proteomes" id="UP000198611">
    <property type="component" value="Unassembled WGS sequence"/>
</dbReference>
<evidence type="ECO:0000256" key="11">
    <source>
        <dbReference type="SAM" id="Phobius"/>
    </source>
</evidence>
<keyword evidence="9" id="KW-0445">Lipid transport</keyword>
<feature type="transmembrane region" description="Helical" evidence="11">
    <location>
        <begin position="24"/>
        <end position="47"/>
    </location>
</feature>
<dbReference type="AlphaFoldDB" id="A0A1I1P0Z1"/>
<evidence type="ECO:0000256" key="4">
    <source>
        <dbReference type="ARBA" id="ARBA00022692"/>
    </source>
</evidence>
<keyword evidence="5" id="KW-0547">Nucleotide-binding</keyword>
<evidence type="ECO:0000313" key="14">
    <source>
        <dbReference type="EMBL" id="SFD03591.1"/>
    </source>
</evidence>
<dbReference type="Pfam" id="PF00664">
    <property type="entry name" value="ABC_membrane"/>
    <property type="match status" value="1"/>
</dbReference>
<dbReference type="PROSITE" id="PS50929">
    <property type="entry name" value="ABC_TM1F"/>
    <property type="match status" value="1"/>
</dbReference>
<sequence length="582" mass="63791">MSTRRAEDRPLEMYKRLLGYTWPYWRVFGVGVLAMVIMAATETGFAALMKPLMDGTFVEEDPTLVTWMPWLIIGVAIIRAFADFGSSYAIKWVARSVVRDLRGEMFRHLLRLPIPFFDTSSTGGIISKLNYDVEQVAKAASQAITVLIKDSLTVLGLLGWMIWLSPRLVLVFLVLGPLFALIVRSVSQRFRKLSRRIQVSMGDVSSATDEAVGGQRVIKIFGGEGEEARQFAKVNENNRRQQLKKEATNAISVPVIQFLVAIAIAAVVYIATLPGMREEISVGTFMSFMAAMAMMLGPVKRLTKVNAVLQQGIAASQSVFGLLDTPPELNDGSRRIERAQGRIDFEQVWFAYGEDQSPVLRGIDLQIASGETLAIVGRSGGGKSTLVNLIPRFYSPQKGVVRLDGVDLTELELKSLRQQIALVSQDVVLFNASLAENIAYAREGADRAAVERASELAHVTDFAGQLADGLDTEVGENGALLSGGQRQRVAIARAILKDAPILILDEATSALDNESERHIRKALEALMEDRTTVVIAHRLSTIERADRIAVMDRGRLVEAGTHAELLAHGGAYADLHQAQFDG</sequence>
<feature type="domain" description="ABC transporter" evidence="12">
    <location>
        <begin position="343"/>
        <end position="578"/>
    </location>
</feature>
<dbReference type="InterPro" id="IPR003439">
    <property type="entry name" value="ABC_transporter-like_ATP-bd"/>
</dbReference>
<evidence type="ECO:0000256" key="10">
    <source>
        <dbReference type="ARBA" id="ARBA00023136"/>
    </source>
</evidence>
<dbReference type="STRING" id="1123397.SAMN05660831_00543"/>
<feature type="transmembrane region" description="Helical" evidence="11">
    <location>
        <begin position="143"/>
        <end position="163"/>
    </location>
</feature>
<feature type="transmembrane region" description="Helical" evidence="11">
    <location>
        <begin position="169"/>
        <end position="187"/>
    </location>
</feature>
<dbReference type="GO" id="GO:0016887">
    <property type="term" value="F:ATP hydrolysis activity"/>
    <property type="evidence" value="ECO:0007669"/>
    <property type="project" value="InterPro"/>
</dbReference>
<evidence type="ECO:0000313" key="15">
    <source>
        <dbReference type="Proteomes" id="UP000198611"/>
    </source>
</evidence>
<comment type="subcellular location">
    <subcellularLocation>
        <location evidence="1">Cell membrane</location>
        <topology evidence="1">Multi-pass membrane protein</topology>
    </subcellularLocation>
</comment>
<dbReference type="GO" id="GO:0005524">
    <property type="term" value="F:ATP binding"/>
    <property type="evidence" value="ECO:0007669"/>
    <property type="project" value="UniProtKB-KW"/>
</dbReference>
<dbReference type="FunFam" id="3.40.50.300:FF:000218">
    <property type="entry name" value="Multidrug ABC transporter ATP-binding protein"/>
    <property type="match status" value="1"/>
</dbReference>
<dbReference type="PROSITE" id="PS50893">
    <property type="entry name" value="ABC_TRANSPORTER_2"/>
    <property type="match status" value="1"/>
</dbReference>
<proteinExistence type="predicted"/>
<name>A0A1I1P0Z1_9GAMM</name>
<keyword evidence="15" id="KW-1185">Reference proteome</keyword>
<keyword evidence="2" id="KW-0813">Transport</keyword>
<feature type="domain" description="ABC transmembrane type-1" evidence="13">
    <location>
        <begin position="30"/>
        <end position="311"/>
    </location>
</feature>
<evidence type="ECO:0000256" key="9">
    <source>
        <dbReference type="ARBA" id="ARBA00023055"/>
    </source>
</evidence>
<keyword evidence="4 11" id="KW-0812">Transmembrane</keyword>
<evidence type="ECO:0000256" key="6">
    <source>
        <dbReference type="ARBA" id="ARBA00022840"/>
    </source>
</evidence>
<dbReference type="InterPro" id="IPR039421">
    <property type="entry name" value="Type_1_exporter"/>
</dbReference>
<dbReference type="SMART" id="SM00382">
    <property type="entry name" value="AAA"/>
    <property type="match status" value="1"/>
</dbReference>
<keyword evidence="7" id="KW-1278">Translocase</keyword>
<dbReference type="InterPro" id="IPR027417">
    <property type="entry name" value="P-loop_NTPase"/>
</dbReference>
<organism evidence="14 15">
    <name type="scientific">Thiohalospira halophila DSM 15071</name>
    <dbReference type="NCBI Taxonomy" id="1123397"/>
    <lineage>
        <taxon>Bacteria</taxon>
        <taxon>Pseudomonadati</taxon>
        <taxon>Pseudomonadota</taxon>
        <taxon>Gammaproteobacteria</taxon>
        <taxon>Thiohalospirales</taxon>
        <taxon>Thiohalospiraceae</taxon>
        <taxon>Thiohalospira</taxon>
    </lineage>
</organism>
<feature type="transmembrane region" description="Helical" evidence="11">
    <location>
        <begin position="67"/>
        <end position="90"/>
    </location>
</feature>
<evidence type="ECO:0000259" key="13">
    <source>
        <dbReference type="PROSITE" id="PS50929"/>
    </source>
</evidence>
<keyword evidence="6 14" id="KW-0067">ATP-binding</keyword>
<dbReference type="EMBL" id="FOMJ01000001">
    <property type="protein sequence ID" value="SFD03591.1"/>
    <property type="molecule type" value="Genomic_DNA"/>
</dbReference>
<keyword evidence="8 11" id="KW-1133">Transmembrane helix</keyword>
<dbReference type="PANTHER" id="PTHR43394:SF1">
    <property type="entry name" value="ATP-BINDING CASSETTE SUB-FAMILY B MEMBER 10, MITOCHONDRIAL"/>
    <property type="match status" value="1"/>
</dbReference>
<dbReference type="InterPro" id="IPR011527">
    <property type="entry name" value="ABC1_TM_dom"/>
</dbReference>
<dbReference type="PROSITE" id="PS00211">
    <property type="entry name" value="ABC_TRANSPORTER_1"/>
    <property type="match status" value="1"/>
</dbReference>
<evidence type="ECO:0000256" key="3">
    <source>
        <dbReference type="ARBA" id="ARBA00022475"/>
    </source>
</evidence>
<dbReference type="InterPro" id="IPR011917">
    <property type="entry name" value="ABC_transpr_lipidA"/>
</dbReference>
<evidence type="ECO:0000256" key="1">
    <source>
        <dbReference type="ARBA" id="ARBA00004651"/>
    </source>
</evidence>
<evidence type="ECO:0000256" key="2">
    <source>
        <dbReference type="ARBA" id="ARBA00022448"/>
    </source>
</evidence>
<dbReference type="InterPro" id="IPR036640">
    <property type="entry name" value="ABC1_TM_sf"/>
</dbReference>
<dbReference type="Gene3D" id="3.40.50.300">
    <property type="entry name" value="P-loop containing nucleotide triphosphate hydrolases"/>
    <property type="match status" value="1"/>
</dbReference>
<dbReference type="NCBIfam" id="TIGR02203">
    <property type="entry name" value="MsbA_lipidA"/>
    <property type="match status" value="1"/>
</dbReference>
<dbReference type="InterPro" id="IPR003593">
    <property type="entry name" value="AAA+_ATPase"/>
</dbReference>
<keyword evidence="3" id="KW-1003">Cell membrane</keyword>